<dbReference type="OrthoDB" id="1069215at2"/>
<name>A0A176TC26_9FLAO</name>
<gene>
    <name evidence="1" type="ORF">LPB303_06680</name>
</gene>
<dbReference type="EMBL" id="LVWE01000028">
    <property type="protein sequence ID" value="OAD45432.1"/>
    <property type="molecule type" value="Genomic_DNA"/>
</dbReference>
<evidence type="ECO:0000313" key="1">
    <source>
        <dbReference type="EMBL" id="OAD45432.1"/>
    </source>
</evidence>
<dbReference type="Proteomes" id="UP000076923">
    <property type="component" value="Unassembled WGS sequence"/>
</dbReference>
<protein>
    <recommendedName>
        <fullName evidence="3">Glycoside hydrolase family 15</fullName>
    </recommendedName>
</protein>
<dbReference type="RefSeq" id="WP_068449078.1">
    <property type="nucleotide sequence ID" value="NZ_CP150660.1"/>
</dbReference>
<evidence type="ECO:0008006" key="3">
    <source>
        <dbReference type="Google" id="ProtNLM"/>
    </source>
</evidence>
<evidence type="ECO:0000313" key="2">
    <source>
        <dbReference type="Proteomes" id="UP000076923"/>
    </source>
</evidence>
<organism evidence="1 2">
    <name type="scientific">Polaribacter atrinae</name>
    <dbReference type="NCBI Taxonomy" id="1333662"/>
    <lineage>
        <taxon>Bacteria</taxon>
        <taxon>Pseudomonadati</taxon>
        <taxon>Bacteroidota</taxon>
        <taxon>Flavobacteriia</taxon>
        <taxon>Flavobacteriales</taxon>
        <taxon>Flavobacteriaceae</taxon>
    </lineage>
</organism>
<keyword evidence="2" id="KW-1185">Reference proteome</keyword>
<comment type="caution">
    <text evidence="1">The sequence shown here is derived from an EMBL/GenBank/DDBJ whole genome shotgun (WGS) entry which is preliminary data.</text>
</comment>
<dbReference type="STRING" id="1333662.LPB303_06680"/>
<accession>A0A176TC26</accession>
<dbReference type="AlphaFoldDB" id="A0A176TC26"/>
<sequence>MDKLFDEWKKSTPKYDKNLEHLFKSLTRKGGGAEIDREDKGKIFSNNYELYIYAFFLGLYNNKYEELPETAELKDFSHAIQHWGSTKSYVREDFTNLQEYLFMAVIAKTDDIEDDLIELDKGKKTVEAIKKRLHITMQNYTNGGLLLLEKKIQEENLDITVGTSMLNLILQSKQVTEDVLSKA</sequence>
<proteinExistence type="predicted"/>
<reference evidence="1 2" key="1">
    <citation type="submission" date="2016-02" db="EMBL/GenBank/DDBJ databases">
        <title>Draft genome sequence of Polaribacter atrinae KACC17473.</title>
        <authorList>
            <person name="Shin S.-K."/>
            <person name="Yi H."/>
        </authorList>
    </citation>
    <scope>NUCLEOTIDE SEQUENCE [LARGE SCALE GENOMIC DNA]</scope>
    <source>
        <strain evidence="1 2">KACC 17473</strain>
    </source>
</reference>